<dbReference type="RefSeq" id="WP_118418551.1">
    <property type="nucleotide sequence ID" value="NZ_JAQDLI010000003.1"/>
</dbReference>
<dbReference type="EMBL" id="QRVZ01000005">
    <property type="protein sequence ID" value="RGS85042.1"/>
    <property type="molecule type" value="Genomic_DNA"/>
</dbReference>
<comment type="caution">
    <text evidence="5">The sequence shown here is derived from an EMBL/GenBank/DDBJ whole genome shotgun (WGS) entry which is preliminary data.</text>
</comment>
<dbReference type="SMART" id="SM00560">
    <property type="entry name" value="LamGL"/>
    <property type="match status" value="1"/>
</dbReference>
<dbReference type="SUPFAM" id="SSF49899">
    <property type="entry name" value="Concanavalin A-like lectins/glucanases"/>
    <property type="match status" value="1"/>
</dbReference>
<dbReference type="AlphaFoldDB" id="A0A395W4D2"/>
<feature type="chain" id="PRO_5017456772" evidence="3">
    <location>
        <begin position="22"/>
        <end position="404"/>
    </location>
</feature>
<name>A0A395W4D2_BACOV</name>
<organism evidence="5 6">
    <name type="scientific">Bacteroides ovatus</name>
    <dbReference type="NCBI Taxonomy" id="28116"/>
    <lineage>
        <taxon>Bacteria</taxon>
        <taxon>Pseudomonadati</taxon>
        <taxon>Bacteroidota</taxon>
        <taxon>Bacteroidia</taxon>
        <taxon>Bacteroidales</taxon>
        <taxon>Bacteroidaceae</taxon>
        <taxon>Bacteroides</taxon>
    </lineage>
</organism>
<dbReference type="Pfam" id="PF08522">
    <property type="entry name" value="BT_3987-like_N"/>
    <property type="match status" value="1"/>
</dbReference>
<dbReference type="Proteomes" id="UP000266492">
    <property type="component" value="Unassembled WGS sequence"/>
</dbReference>
<accession>A0A395W4D2</accession>
<gene>
    <name evidence="5" type="ORF">DWX70_08495</name>
</gene>
<dbReference type="GO" id="GO:0004553">
    <property type="term" value="F:hydrolase activity, hydrolyzing O-glycosyl compounds"/>
    <property type="evidence" value="ECO:0007669"/>
    <property type="project" value="UniProtKB-ARBA"/>
</dbReference>
<dbReference type="Gene3D" id="2.60.120.200">
    <property type="match status" value="1"/>
</dbReference>
<keyword evidence="1 3" id="KW-0732">Signal</keyword>
<evidence type="ECO:0000256" key="3">
    <source>
        <dbReference type="SAM" id="SignalP"/>
    </source>
</evidence>
<proteinExistence type="predicted"/>
<feature type="signal peptide" evidence="3">
    <location>
        <begin position="1"/>
        <end position="21"/>
    </location>
</feature>
<dbReference type="InterPro" id="IPR013728">
    <property type="entry name" value="BT_3987-like_N"/>
</dbReference>
<evidence type="ECO:0000313" key="6">
    <source>
        <dbReference type="Proteomes" id="UP000266492"/>
    </source>
</evidence>
<protein>
    <submittedName>
        <fullName evidence="5">DUF1735 domain-containing protein</fullName>
    </submittedName>
</protein>
<dbReference type="InterPro" id="IPR013320">
    <property type="entry name" value="ConA-like_dom_sf"/>
</dbReference>
<evidence type="ECO:0000313" key="5">
    <source>
        <dbReference type="EMBL" id="RGS85042.1"/>
    </source>
</evidence>
<reference evidence="5 6" key="1">
    <citation type="submission" date="2018-08" db="EMBL/GenBank/DDBJ databases">
        <title>A genome reference for cultivated species of the human gut microbiota.</title>
        <authorList>
            <person name="Zou Y."/>
            <person name="Xue W."/>
            <person name="Luo G."/>
        </authorList>
    </citation>
    <scope>NUCLEOTIDE SEQUENCE [LARGE SCALE GENOMIC DNA]</scope>
    <source>
        <strain evidence="5 6">AF20-9LB</strain>
    </source>
</reference>
<sequence length="404" mass="43965">MKKYTLLSLLALLLCVSGCKTEPDYSDAVYMTGTLTSSNVKFLVEGQSTLGLTVTSTDKTETDVAVGVQVAPQLLEAFNASTGRNCQMPPEGSYSFEAGDVIIPAGSNQSTQIKVTADADKLQEGVSYCLPVSITSVSNSDLKVMESSRTAYVMLTKVIKIKAAYLARRGYFNIPSFGDQEKSPVKALGQMTLEMKVLPVSFPVGSERSANGISSLCGCEENFLFRFGDGAGNPVNKLQFVKGSIGSASHPDKKDHYESWVEKEFPTGHWLHFAAVYDGQYLRLYLDGEQIHFVETKNGGSINLSMAYDGHTWNDTFSIGRSAGNARFFDGYISECRVWNVARTSAQIEDGVCYVDPTSEGLVAYWRFDGETQDDGSVLDMTGHGHNAVPGGTITYVDNQKCPF</sequence>
<evidence type="ECO:0000256" key="1">
    <source>
        <dbReference type="ARBA" id="ARBA00022729"/>
    </source>
</evidence>
<keyword evidence="2" id="KW-1015">Disulfide bond</keyword>
<dbReference type="Pfam" id="PF13385">
    <property type="entry name" value="Laminin_G_3"/>
    <property type="match status" value="1"/>
</dbReference>
<feature type="domain" description="LamG-like jellyroll fold" evidence="4">
    <location>
        <begin position="189"/>
        <end position="346"/>
    </location>
</feature>
<dbReference type="InterPro" id="IPR006558">
    <property type="entry name" value="LamG-like"/>
</dbReference>
<evidence type="ECO:0000259" key="4">
    <source>
        <dbReference type="SMART" id="SM00560"/>
    </source>
</evidence>
<dbReference type="Gene3D" id="2.60.40.1740">
    <property type="entry name" value="hypothetical protein (bacova_03559)"/>
    <property type="match status" value="1"/>
</dbReference>
<dbReference type="GO" id="GO:0005975">
    <property type="term" value="P:carbohydrate metabolic process"/>
    <property type="evidence" value="ECO:0007669"/>
    <property type="project" value="UniProtKB-ARBA"/>
</dbReference>
<evidence type="ECO:0000256" key="2">
    <source>
        <dbReference type="ARBA" id="ARBA00023157"/>
    </source>
</evidence>